<dbReference type="Proteomes" id="UP000030755">
    <property type="component" value="Unassembled WGS sequence"/>
</dbReference>
<keyword evidence="3" id="KW-0677">Repeat</keyword>
<dbReference type="SUPFAM" id="SSF47473">
    <property type="entry name" value="EF-hand"/>
    <property type="match status" value="1"/>
</dbReference>
<feature type="domain" description="EF-hand" evidence="6">
    <location>
        <begin position="18"/>
        <end position="53"/>
    </location>
</feature>
<dbReference type="PANTHER" id="PTHR46819:SF1">
    <property type="entry name" value="EF-HAND CALCIUM-BINDING DOMAIN-CONTAINING PROTEIN 7"/>
    <property type="match status" value="1"/>
</dbReference>
<sequence>MAELIPPFLTPKNQLSPLFEKIFTSIFKKYDLDQDGCLNKSELDAFALATNGEQFEEESLKKILELVEKNEQGFLTLKGFLQMYACQALADKDETWNDLKTHGFSYDYILEKMKRKEPIVPKHQIGRKNKSKKNHK</sequence>
<dbReference type="GO" id="GO:0005509">
    <property type="term" value="F:calcium ion binding"/>
    <property type="evidence" value="ECO:0007669"/>
    <property type="project" value="InterPro"/>
</dbReference>
<dbReference type="EMBL" id="KE560597">
    <property type="protein sequence ID" value="EPZ36324.1"/>
    <property type="molecule type" value="Genomic_DNA"/>
</dbReference>
<dbReference type="HOGENOM" id="CLU_1876601_0_0_1"/>
<dbReference type="OMA" id="DEIMEFM"/>
<evidence type="ECO:0000313" key="7">
    <source>
        <dbReference type="EMBL" id="EPZ36324.1"/>
    </source>
</evidence>
<evidence type="ECO:0000256" key="1">
    <source>
        <dbReference type="ARBA" id="ARBA00004370"/>
    </source>
</evidence>
<reference evidence="7 8" key="1">
    <citation type="journal article" date="2013" name="Curr. Biol.">
        <title>Shared signatures of parasitism and phylogenomics unite Cryptomycota and microsporidia.</title>
        <authorList>
            <person name="James T.Y."/>
            <person name="Pelin A."/>
            <person name="Bonen L."/>
            <person name="Ahrendt S."/>
            <person name="Sain D."/>
            <person name="Corradi N."/>
            <person name="Stajich J.E."/>
        </authorList>
    </citation>
    <scope>NUCLEOTIDE SEQUENCE [LARGE SCALE GENOMIC DNA]</scope>
    <source>
        <strain evidence="7 8">CSF55</strain>
    </source>
</reference>
<dbReference type="GO" id="GO:0060170">
    <property type="term" value="C:ciliary membrane"/>
    <property type="evidence" value="ECO:0007669"/>
    <property type="project" value="TreeGrafter"/>
</dbReference>
<organism evidence="7 8">
    <name type="scientific">Rozella allomycis (strain CSF55)</name>
    <dbReference type="NCBI Taxonomy" id="988480"/>
    <lineage>
        <taxon>Eukaryota</taxon>
        <taxon>Fungi</taxon>
        <taxon>Fungi incertae sedis</taxon>
        <taxon>Cryptomycota</taxon>
        <taxon>Cryptomycota incertae sedis</taxon>
        <taxon>Rozella</taxon>
    </lineage>
</organism>
<dbReference type="InterPro" id="IPR018247">
    <property type="entry name" value="EF_Hand_1_Ca_BS"/>
</dbReference>
<evidence type="ECO:0000256" key="4">
    <source>
        <dbReference type="ARBA" id="ARBA00022837"/>
    </source>
</evidence>
<dbReference type="PROSITE" id="PS00018">
    <property type="entry name" value="EF_HAND_1"/>
    <property type="match status" value="1"/>
</dbReference>
<dbReference type="Pfam" id="PF13499">
    <property type="entry name" value="EF-hand_7"/>
    <property type="match status" value="1"/>
</dbReference>
<dbReference type="OrthoDB" id="26525at2759"/>
<dbReference type="InterPro" id="IPR002048">
    <property type="entry name" value="EF_hand_dom"/>
</dbReference>
<name>A0A075B164_ROZAC</name>
<comment type="subcellular location">
    <subcellularLocation>
        <location evidence="1">Membrane</location>
    </subcellularLocation>
</comment>
<evidence type="ECO:0000259" key="6">
    <source>
        <dbReference type="PROSITE" id="PS50222"/>
    </source>
</evidence>
<keyword evidence="8" id="KW-1185">Reference proteome</keyword>
<evidence type="ECO:0000313" key="8">
    <source>
        <dbReference type="Proteomes" id="UP000030755"/>
    </source>
</evidence>
<evidence type="ECO:0000256" key="2">
    <source>
        <dbReference type="ARBA" id="ARBA00022723"/>
    </source>
</evidence>
<dbReference type="PANTHER" id="PTHR46819">
    <property type="entry name" value="EF-HAND CALCIUM-BINDING DOMAIN-CONTAINING PROTEIN 7"/>
    <property type="match status" value="1"/>
</dbReference>
<keyword evidence="5" id="KW-0472">Membrane</keyword>
<evidence type="ECO:0000256" key="3">
    <source>
        <dbReference type="ARBA" id="ARBA00022737"/>
    </source>
</evidence>
<accession>A0A075B164</accession>
<evidence type="ECO:0000256" key="5">
    <source>
        <dbReference type="ARBA" id="ARBA00023136"/>
    </source>
</evidence>
<dbReference type="Gene3D" id="1.10.238.10">
    <property type="entry name" value="EF-hand"/>
    <property type="match status" value="1"/>
</dbReference>
<protein>
    <submittedName>
        <fullName evidence="7">EF-Hand 1, calcium-binding site domain-containing protein</fullName>
    </submittedName>
</protein>
<keyword evidence="2" id="KW-0479">Metal-binding</keyword>
<dbReference type="STRING" id="988480.A0A075B164"/>
<proteinExistence type="predicted"/>
<dbReference type="InterPro" id="IPR052266">
    <property type="entry name" value="Miro-EF-hand_domain"/>
</dbReference>
<dbReference type="CDD" id="cd00051">
    <property type="entry name" value="EFh"/>
    <property type="match status" value="1"/>
</dbReference>
<keyword evidence="4" id="KW-0106">Calcium</keyword>
<dbReference type="InterPro" id="IPR011992">
    <property type="entry name" value="EF-hand-dom_pair"/>
</dbReference>
<dbReference type="PROSITE" id="PS50222">
    <property type="entry name" value="EF_HAND_2"/>
    <property type="match status" value="1"/>
</dbReference>
<dbReference type="AlphaFoldDB" id="A0A075B164"/>
<dbReference type="GO" id="GO:1903569">
    <property type="term" value="P:positive regulation of protein localization to ciliary membrane"/>
    <property type="evidence" value="ECO:0007669"/>
    <property type="project" value="TreeGrafter"/>
</dbReference>
<gene>
    <name evidence="7" type="ORF">O9G_004752</name>
</gene>
<dbReference type="GO" id="GO:0098797">
    <property type="term" value="C:plasma membrane protein complex"/>
    <property type="evidence" value="ECO:0007669"/>
    <property type="project" value="TreeGrafter"/>
</dbReference>